<gene>
    <name evidence="2" type="ORF">MRATA1EN1_LOCUS1600</name>
</gene>
<accession>A0ABN8XUD3</accession>
<evidence type="ECO:0000313" key="3">
    <source>
        <dbReference type="Proteomes" id="UP001176941"/>
    </source>
</evidence>
<sequence>MALMPGALATAEGSAHSRDNFWSHKNIPDLGDAGNIHEKEHLGAFRRQSAQNPGPKAALAVEGNMPPLSTALCYQGAEEEGGKESVYTDAPARP</sequence>
<name>A0ABN8XUD3_RANTA</name>
<reference evidence="2" key="1">
    <citation type="submission" date="2023-04" db="EMBL/GenBank/DDBJ databases">
        <authorList>
            <consortium name="ELIXIR-Norway"/>
        </authorList>
    </citation>
    <scope>NUCLEOTIDE SEQUENCE [LARGE SCALE GENOMIC DNA]</scope>
</reference>
<dbReference type="EMBL" id="OX459937">
    <property type="protein sequence ID" value="CAI9152638.1"/>
    <property type="molecule type" value="Genomic_DNA"/>
</dbReference>
<proteinExistence type="predicted"/>
<feature type="region of interest" description="Disordered" evidence="1">
    <location>
        <begin position="75"/>
        <end position="94"/>
    </location>
</feature>
<keyword evidence="3" id="KW-1185">Reference proteome</keyword>
<evidence type="ECO:0000256" key="1">
    <source>
        <dbReference type="SAM" id="MobiDB-lite"/>
    </source>
</evidence>
<evidence type="ECO:0000313" key="2">
    <source>
        <dbReference type="EMBL" id="CAI9152638.1"/>
    </source>
</evidence>
<protein>
    <submittedName>
        <fullName evidence="2">Uncharacterized protein</fullName>
    </submittedName>
</protein>
<organism evidence="2 3">
    <name type="scientific">Rangifer tarandus platyrhynchus</name>
    <name type="common">Svalbard reindeer</name>
    <dbReference type="NCBI Taxonomy" id="3082113"/>
    <lineage>
        <taxon>Eukaryota</taxon>
        <taxon>Metazoa</taxon>
        <taxon>Chordata</taxon>
        <taxon>Craniata</taxon>
        <taxon>Vertebrata</taxon>
        <taxon>Euteleostomi</taxon>
        <taxon>Mammalia</taxon>
        <taxon>Eutheria</taxon>
        <taxon>Laurasiatheria</taxon>
        <taxon>Artiodactyla</taxon>
        <taxon>Ruminantia</taxon>
        <taxon>Pecora</taxon>
        <taxon>Cervidae</taxon>
        <taxon>Odocoileinae</taxon>
        <taxon>Rangifer</taxon>
    </lineage>
</organism>
<dbReference type="Proteomes" id="UP001176941">
    <property type="component" value="Chromosome 1"/>
</dbReference>